<evidence type="ECO:0000256" key="1">
    <source>
        <dbReference type="SAM" id="SignalP"/>
    </source>
</evidence>
<evidence type="ECO:0000259" key="2">
    <source>
        <dbReference type="Pfam" id="PF13435"/>
    </source>
</evidence>
<dbReference type="Proteomes" id="UP000285961">
    <property type="component" value="Unassembled WGS sequence"/>
</dbReference>
<reference evidence="3 4" key="1">
    <citation type="journal article" date="2017" name="ISME J.">
        <title>Energy and carbon metabolisms in a deep terrestrial subsurface fluid microbial community.</title>
        <authorList>
            <person name="Momper L."/>
            <person name="Jungbluth S.P."/>
            <person name="Lee M.D."/>
            <person name="Amend J.P."/>
        </authorList>
    </citation>
    <scope>NUCLEOTIDE SEQUENCE [LARGE SCALE GENOMIC DNA]</scope>
    <source>
        <strain evidence="3">SURF_17</strain>
    </source>
</reference>
<comment type="caution">
    <text evidence="3">The sequence shown here is derived from an EMBL/GenBank/DDBJ whole genome shotgun (WGS) entry which is preliminary data.</text>
</comment>
<feature type="signal peptide" evidence="1">
    <location>
        <begin position="1"/>
        <end position="30"/>
    </location>
</feature>
<protein>
    <recommendedName>
        <fullName evidence="2">Cytochrome c-552/4 domain-containing protein</fullName>
    </recommendedName>
</protein>
<dbReference type="EMBL" id="QZKI01000143">
    <property type="protein sequence ID" value="RJP64081.1"/>
    <property type="molecule type" value="Genomic_DNA"/>
</dbReference>
<gene>
    <name evidence="3" type="ORF">C4532_19860</name>
</gene>
<organism evidence="3 4">
    <name type="scientific">Candidatus Abyssobacteria bacterium SURF_17</name>
    <dbReference type="NCBI Taxonomy" id="2093361"/>
    <lineage>
        <taxon>Bacteria</taxon>
        <taxon>Pseudomonadati</taxon>
        <taxon>Candidatus Hydrogenedentota</taxon>
        <taxon>Candidatus Abyssobacteria</taxon>
    </lineage>
</organism>
<dbReference type="Pfam" id="PF13435">
    <property type="entry name" value="Cytochrome_C554"/>
    <property type="match status" value="1"/>
</dbReference>
<dbReference type="Gene3D" id="1.10.1130.10">
    <property type="entry name" value="Flavocytochrome C3, Chain A"/>
    <property type="match status" value="1"/>
</dbReference>
<dbReference type="InterPro" id="IPR036280">
    <property type="entry name" value="Multihaem_cyt_sf"/>
</dbReference>
<evidence type="ECO:0000313" key="3">
    <source>
        <dbReference type="EMBL" id="RJP64081.1"/>
    </source>
</evidence>
<feature type="domain" description="Cytochrome c-552/4" evidence="2">
    <location>
        <begin position="49"/>
        <end position="125"/>
    </location>
</feature>
<evidence type="ECO:0000313" key="4">
    <source>
        <dbReference type="Proteomes" id="UP000285961"/>
    </source>
</evidence>
<proteinExistence type="predicted"/>
<dbReference type="AlphaFoldDB" id="A0A419EMY6"/>
<keyword evidence="1" id="KW-0732">Signal</keyword>
<name>A0A419EMY6_9BACT</name>
<feature type="chain" id="PRO_5019479863" description="Cytochrome c-552/4 domain-containing protein" evidence="1">
    <location>
        <begin position="31"/>
        <end position="390"/>
    </location>
</feature>
<dbReference type="InterPro" id="IPR023155">
    <property type="entry name" value="Cyt_c-552/4"/>
</dbReference>
<accession>A0A419EMY6</accession>
<dbReference type="SUPFAM" id="SSF48695">
    <property type="entry name" value="Multiheme cytochromes"/>
    <property type="match status" value="1"/>
</dbReference>
<sequence length="390" mass="42623">MRNKGAHRMRKLFLIGSLMLLTAIAGDVQAQIEVKTNSGAAPEFASSVSCAKCHLDIYNYWKDSLHAGALSDYIFQAAFMIALKDKGDGVRRVCLDCHAPVTLVNDDVMLEQPISTEAITCDFCHRIANVDLGRGENTVTLTAGKEKYGPLKPQGSADSHPSVQSNLFEDSKFCATCHQWNNEQGVAIFDTYREWSVGRYAEKGVHCQDCHMPLVEGALVTGKPRKPGERINSHNLSGGHSIVQVASAATVKIVSVDRVAGGLHVVVEVSNVGSGHMIPTGIPSRALVLEVQLLDARGNVVETERYTFRKIVLDSQHNEITVDADIILNGALISKDNRIPPGATVSIPFDFAASQQQNYLVRALLRYTYKPLVLKEEEINIEMGSDAKRP</sequence>